<gene>
    <name evidence="1" type="ORF">Tco_0895337</name>
</gene>
<protein>
    <submittedName>
        <fullName evidence="1">Ribonuclease H-like domain-containing protein</fullName>
    </submittedName>
</protein>
<reference evidence="1" key="1">
    <citation type="journal article" date="2022" name="Int. J. Mol. Sci.">
        <title>Draft Genome of Tanacetum Coccineum: Genomic Comparison of Closely Related Tanacetum-Family Plants.</title>
        <authorList>
            <person name="Yamashiro T."/>
            <person name="Shiraishi A."/>
            <person name="Nakayama K."/>
            <person name="Satake H."/>
        </authorList>
    </citation>
    <scope>NUCLEOTIDE SEQUENCE</scope>
</reference>
<sequence length="409" mass="46085">MAESAKRHEENSMIIKEIRASTDASIRNQGTSIKTLEIQIGQMSKVLQERGIGGLPGSTEPNPRDHVKSISTAKADSSVIRHIRSGLYAVSNTYDDWKEAREVKILETYDHTLPQKEKDRGSFTIPCFIYIVCFDKSLVDLRASVSVMPFFTYSNLGLADLAHTRLTIELADRTIKHPRGIAENMLVRIGKFIFPIDFIILDIPEDDDVPLIPGQPFLSTAHAKIDFFKRKITFRVGEEKLVFKSVKPATSIIKRVYMVKERTDLEFVGEAINESFDPLHGNYIELNDLDIPLEPRMNQDDFEPTPDFVNESAYKSCCKMKFSCIIGYRHVNADFLPSLSINIMTKRFYNSIIKDKGDHEGKNLAGTLIDIPIFVGKFSIISSISITDDIDVTSGVVLGMPFCKKFVSC</sequence>
<dbReference type="Gene3D" id="2.40.70.10">
    <property type="entry name" value="Acid Proteases"/>
    <property type="match status" value="1"/>
</dbReference>
<name>A0ABQ5CEP5_9ASTR</name>
<reference evidence="1" key="2">
    <citation type="submission" date="2022-01" db="EMBL/GenBank/DDBJ databases">
        <authorList>
            <person name="Yamashiro T."/>
            <person name="Shiraishi A."/>
            <person name="Satake H."/>
            <person name="Nakayama K."/>
        </authorList>
    </citation>
    <scope>NUCLEOTIDE SEQUENCE</scope>
</reference>
<dbReference type="PANTHER" id="PTHR33067">
    <property type="entry name" value="RNA-DIRECTED DNA POLYMERASE-RELATED"/>
    <property type="match status" value="1"/>
</dbReference>
<comment type="caution">
    <text evidence="1">The sequence shown here is derived from an EMBL/GenBank/DDBJ whole genome shotgun (WGS) entry which is preliminary data.</text>
</comment>
<accession>A0ABQ5CEP5</accession>
<keyword evidence="2" id="KW-1185">Reference proteome</keyword>
<evidence type="ECO:0000313" key="2">
    <source>
        <dbReference type="Proteomes" id="UP001151760"/>
    </source>
</evidence>
<evidence type="ECO:0000313" key="1">
    <source>
        <dbReference type="EMBL" id="GJT25400.1"/>
    </source>
</evidence>
<dbReference type="CDD" id="cd00303">
    <property type="entry name" value="retropepsin_like"/>
    <property type="match status" value="1"/>
</dbReference>
<dbReference type="EMBL" id="BQNB010014211">
    <property type="protein sequence ID" value="GJT25400.1"/>
    <property type="molecule type" value="Genomic_DNA"/>
</dbReference>
<dbReference type="PANTHER" id="PTHR33067:SF31">
    <property type="entry name" value="RNA-DIRECTED DNA POLYMERASE"/>
    <property type="match status" value="1"/>
</dbReference>
<dbReference type="InterPro" id="IPR021109">
    <property type="entry name" value="Peptidase_aspartic_dom_sf"/>
</dbReference>
<proteinExistence type="predicted"/>
<organism evidence="1 2">
    <name type="scientific">Tanacetum coccineum</name>
    <dbReference type="NCBI Taxonomy" id="301880"/>
    <lineage>
        <taxon>Eukaryota</taxon>
        <taxon>Viridiplantae</taxon>
        <taxon>Streptophyta</taxon>
        <taxon>Embryophyta</taxon>
        <taxon>Tracheophyta</taxon>
        <taxon>Spermatophyta</taxon>
        <taxon>Magnoliopsida</taxon>
        <taxon>eudicotyledons</taxon>
        <taxon>Gunneridae</taxon>
        <taxon>Pentapetalae</taxon>
        <taxon>asterids</taxon>
        <taxon>campanulids</taxon>
        <taxon>Asterales</taxon>
        <taxon>Asteraceae</taxon>
        <taxon>Asteroideae</taxon>
        <taxon>Anthemideae</taxon>
        <taxon>Anthemidinae</taxon>
        <taxon>Tanacetum</taxon>
    </lineage>
</organism>
<dbReference type="Proteomes" id="UP001151760">
    <property type="component" value="Unassembled WGS sequence"/>
</dbReference>